<dbReference type="Proteomes" id="UP000005239">
    <property type="component" value="Unassembled WGS sequence"/>
</dbReference>
<evidence type="ECO:0000256" key="1">
    <source>
        <dbReference type="SAM" id="MobiDB-lite"/>
    </source>
</evidence>
<sequence length="211" mass="24080">MWRETKRDEREEENREESALESGDEESEVEEHENVEEGVKIASRLKAVDTKEAEDKKSGVRIARLDCSATFDFLQISHETAGIFILLYRIFSFDTIATLKEKAIALEITEPEWREFLLWSASKLTVRGVHIIPRISYVRLWKLIASSTAASKFLNLISIYESVEKAIFSPLPEPLQPGFPEDGVKTNVVTKRDYDICNAILKKTGSFPKLN</sequence>
<name>A0A2A6BPB9_PRIPA</name>
<proteinExistence type="predicted"/>
<feature type="region of interest" description="Disordered" evidence="1">
    <location>
        <begin position="1"/>
        <end position="37"/>
    </location>
</feature>
<dbReference type="EnsemblMetazoa" id="PPA33733.1">
    <property type="protein sequence ID" value="PPA33733.1"/>
    <property type="gene ID" value="WBGene00272102"/>
</dbReference>
<reference evidence="2" key="2">
    <citation type="submission" date="2022-06" db="UniProtKB">
        <authorList>
            <consortium name="EnsemblMetazoa"/>
        </authorList>
    </citation>
    <scope>IDENTIFICATION</scope>
    <source>
        <strain evidence="2">PS312</strain>
    </source>
</reference>
<feature type="compositionally biased region" description="Acidic residues" evidence="1">
    <location>
        <begin position="22"/>
        <end position="36"/>
    </location>
</feature>
<organism evidence="2 3">
    <name type="scientific">Pristionchus pacificus</name>
    <name type="common">Parasitic nematode worm</name>
    <dbReference type="NCBI Taxonomy" id="54126"/>
    <lineage>
        <taxon>Eukaryota</taxon>
        <taxon>Metazoa</taxon>
        <taxon>Ecdysozoa</taxon>
        <taxon>Nematoda</taxon>
        <taxon>Chromadorea</taxon>
        <taxon>Rhabditida</taxon>
        <taxon>Rhabditina</taxon>
        <taxon>Diplogasteromorpha</taxon>
        <taxon>Diplogasteroidea</taxon>
        <taxon>Neodiplogasteridae</taxon>
        <taxon>Pristionchus</taxon>
    </lineage>
</organism>
<feature type="compositionally biased region" description="Basic and acidic residues" evidence="1">
    <location>
        <begin position="1"/>
        <end position="18"/>
    </location>
</feature>
<reference evidence="3" key="1">
    <citation type="journal article" date="2008" name="Nat. Genet.">
        <title>The Pristionchus pacificus genome provides a unique perspective on nematode lifestyle and parasitism.</title>
        <authorList>
            <person name="Dieterich C."/>
            <person name="Clifton S.W."/>
            <person name="Schuster L.N."/>
            <person name="Chinwalla A."/>
            <person name="Delehaunty K."/>
            <person name="Dinkelacker I."/>
            <person name="Fulton L."/>
            <person name="Fulton R."/>
            <person name="Godfrey J."/>
            <person name="Minx P."/>
            <person name="Mitreva M."/>
            <person name="Roeseler W."/>
            <person name="Tian H."/>
            <person name="Witte H."/>
            <person name="Yang S.P."/>
            <person name="Wilson R.K."/>
            <person name="Sommer R.J."/>
        </authorList>
    </citation>
    <scope>NUCLEOTIDE SEQUENCE [LARGE SCALE GENOMIC DNA]</scope>
    <source>
        <strain evidence="3">PS312</strain>
    </source>
</reference>
<evidence type="ECO:0000313" key="3">
    <source>
        <dbReference type="Proteomes" id="UP000005239"/>
    </source>
</evidence>
<accession>A0A2A6BPB9</accession>
<keyword evidence="3" id="KW-1185">Reference proteome</keyword>
<gene>
    <name evidence="2" type="primary">WBGene00272102</name>
</gene>
<evidence type="ECO:0000313" key="2">
    <source>
        <dbReference type="EnsemblMetazoa" id="PPA33733.1"/>
    </source>
</evidence>
<accession>A0A8R1ULH1</accession>
<dbReference type="AlphaFoldDB" id="A0A2A6BPB9"/>
<protein>
    <submittedName>
        <fullName evidence="2">Uncharacterized protein</fullName>
    </submittedName>
</protein>